<reference evidence="2 3" key="1">
    <citation type="submission" date="2021-03" db="EMBL/GenBank/DDBJ databases">
        <title>Genomic Encyclopedia of Type Strains, Phase IV (KMG-IV): sequencing the most valuable type-strain genomes for metagenomic binning, comparative biology and taxonomic classification.</title>
        <authorList>
            <person name="Goeker M."/>
        </authorList>
    </citation>
    <scope>NUCLEOTIDE SEQUENCE [LARGE SCALE GENOMIC DNA]</scope>
    <source>
        <strain evidence="2 3">DSM 26427</strain>
    </source>
</reference>
<name>A0ABS4EIJ3_9HYPH</name>
<dbReference type="EMBL" id="JAGGJV010000002">
    <property type="protein sequence ID" value="MBP1857775.1"/>
    <property type="molecule type" value="Genomic_DNA"/>
</dbReference>
<dbReference type="SUPFAM" id="SSF52200">
    <property type="entry name" value="Toll/Interleukin receptor TIR domain"/>
    <property type="match status" value="1"/>
</dbReference>
<dbReference type="Gene3D" id="3.40.50.10140">
    <property type="entry name" value="Toll/interleukin-1 receptor homology (TIR) domain"/>
    <property type="match status" value="1"/>
</dbReference>
<evidence type="ECO:0000259" key="1">
    <source>
        <dbReference type="Pfam" id="PF13676"/>
    </source>
</evidence>
<accession>A0ABS4EIJ3</accession>
<protein>
    <recommendedName>
        <fullName evidence="1">TIR domain-containing protein</fullName>
    </recommendedName>
</protein>
<feature type="domain" description="TIR" evidence="1">
    <location>
        <begin position="3"/>
        <end position="116"/>
    </location>
</feature>
<dbReference type="Proteomes" id="UP000823786">
    <property type="component" value="Unassembled WGS sequence"/>
</dbReference>
<dbReference type="InterPro" id="IPR035897">
    <property type="entry name" value="Toll_tir_struct_dom_sf"/>
</dbReference>
<dbReference type="RefSeq" id="WP_209849362.1">
    <property type="nucleotide sequence ID" value="NZ_JAGGJV010000002.1"/>
</dbReference>
<evidence type="ECO:0000313" key="2">
    <source>
        <dbReference type="EMBL" id="MBP1857775.1"/>
    </source>
</evidence>
<proteinExistence type="predicted"/>
<dbReference type="Pfam" id="PF13676">
    <property type="entry name" value="TIR_2"/>
    <property type="match status" value="1"/>
</dbReference>
<organism evidence="2 3">
    <name type="scientific">Rhizobium herbae</name>
    <dbReference type="NCBI Taxonomy" id="508661"/>
    <lineage>
        <taxon>Bacteria</taxon>
        <taxon>Pseudomonadati</taxon>
        <taxon>Pseudomonadota</taxon>
        <taxon>Alphaproteobacteria</taxon>
        <taxon>Hyphomicrobiales</taxon>
        <taxon>Rhizobiaceae</taxon>
        <taxon>Rhizobium/Agrobacterium group</taxon>
        <taxon>Rhizobium</taxon>
    </lineage>
</organism>
<gene>
    <name evidence="2" type="ORF">J2Z75_001271</name>
</gene>
<keyword evidence="3" id="KW-1185">Reference proteome</keyword>
<dbReference type="InterPro" id="IPR000157">
    <property type="entry name" value="TIR_dom"/>
</dbReference>
<comment type="caution">
    <text evidence="2">The sequence shown here is derived from an EMBL/GenBank/DDBJ whole genome shotgun (WGS) entry which is preliminary data.</text>
</comment>
<evidence type="ECO:0000313" key="3">
    <source>
        <dbReference type="Proteomes" id="UP000823786"/>
    </source>
</evidence>
<sequence>MKIFISWSGDYSKHLAIALRDWIPCVIQSCEVFVSAHDIGAGERWQNKINSALDQIDFGIVILTSENKDRPWINFEAGALAKHLERSRVMPILCGMKLLELSSSPLNQFQCVNLDKSGINSVMTSLFEGLSDDDALTEIVFSRTFETWWPNLDGQIEDINSTKKKTTEPKKTEEDRIGNIEKAVSDIIGLIQNKEPSAKPIATTREISAEEFFTLPDSEIMTARVTARAITAKAKSKSEIERAINYISKRKPITLQKSHLPTLREKLAALDGE</sequence>